<dbReference type="InterPro" id="IPR014895">
    <property type="entry name" value="Alginate_lyase_2"/>
</dbReference>
<feature type="region of interest" description="Disordered" evidence="1">
    <location>
        <begin position="16"/>
        <end position="49"/>
    </location>
</feature>
<comment type="caution">
    <text evidence="3">The sequence shown here is derived from an EMBL/GenBank/DDBJ whole genome shotgun (WGS) entry which is preliminary data.</text>
</comment>
<keyword evidence="4" id="KW-1185">Reference proteome</keyword>
<dbReference type="Gene3D" id="2.60.120.560">
    <property type="entry name" value="Exo-inulinase, domain 1"/>
    <property type="match status" value="1"/>
</dbReference>
<dbReference type="SUPFAM" id="SSF49899">
    <property type="entry name" value="Concanavalin A-like lectins/glucanases"/>
    <property type="match status" value="1"/>
</dbReference>
<dbReference type="PANTHER" id="PTHR33681:SF4">
    <property type="entry name" value="OS12G0171100 PROTEIN"/>
    <property type="match status" value="1"/>
</dbReference>
<proteinExistence type="predicted"/>
<dbReference type="InterPro" id="IPR013320">
    <property type="entry name" value="ConA-like_dom_sf"/>
</dbReference>
<reference evidence="3 4" key="1">
    <citation type="journal article" date="2020" name="Int. J. Syst. Evol. Microbiol.">
        <title>Reclassification of Streptomyces castelarensis and Streptomyces sporoclivatus as later heterotypic synonyms of Streptomyces antimycoticus.</title>
        <authorList>
            <person name="Komaki H."/>
            <person name="Tamura T."/>
        </authorList>
    </citation>
    <scope>NUCLEOTIDE SEQUENCE [LARGE SCALE GENOMIC DNA]</scope>
    <source>
        <strain evidence="3 4">NBRC 13459</strain>
    </source>
</reference>
<organism evidence="3 4">
    <name type="scientific">Streptomyces violaceusniger</name>
    <dbReference type="NCBI Taxonomy" id="68280"/>
    <lineage>
        <taxon>Bacteria</taxon>
        <taxon>Bacillati</taxon>
        <taxon>Actinomycetota</taxon>
        <taxon>Actinomycetes</taxon>
        <taxon>Kitasatosporales</taxon>
        <taxon>Streptomycetaceae</taxon>
        <taxon>Streptomyces</taxon>
        <taxon>Streptomyces violaceusniger group</taxon>
    </lineage>
</organism>
<evidence type="ECO:0000313" key="4">
    <source>
        <dbReference type="Proteomes" id="UP000301309"/>
    </source>
</evidence>
<evidence type="ECO:0000313" key="3">
    <source>
        <dbReference type="EMBL" id="GDY57622.1"/>
    </source>
</evidence>
<protein>
    <recommendedName>
        <fullName evidence="2">Alginate lyase 2 domain-containing protein</fullName>
    </recommendedName>
</protein>
<evidence type="ECO:0000259" key="2">
    <source>
        <dbReference type="Pfam" id="PF08787"/>
    </source>
</evidence>
<accession>A0A4D4L8T5</accession>
<feature type="domain" description="Alginate lyase 2" evidence="2">
    <location>
        <begin position="73"/>
        <end position="235"/>
    </location>
</feature>
<name>A0A4D4L8T5_STRVO</name>
<dbReference type="AlphaFoldDB" id="A0A4D4L8T5"/>
<sequence>MGPYARITHHTYQTLLPRQGGSGVRRARRGPVGGGRGQGTATAKEAAASPTDGWTQMSFTYSIHKPWNLDLSERYSYNSGTKTHTMWVNSTDEPLEEGSDTDPRTEMRWKQEYSSGKHMWDADVYVPSGTNGADIMQILRGKHPSGTPATDIMLRASSANGGTLTRYTDAVIKTGIYNKWWNLKVAHDADTGKIQVYADDKLVLTVDDRGPATRYFKNGVYHHGSGRAEARFRNIRYWVK</sequence>
<dbReference type="Proteomes" id="UP000301309">
    <property type="component" value="Unassembled WGS sequence"/>
</dbReference>
<gene>
    <name evidence="3" type="ORF">SVIO_082450</name>
</gene>
<evidence type="ECO:0000256" key="1">
    <source>
        <dbReference type="SAM" id="MobiDB-lite"/>
    </source>
</evidence>
<dbReference type="Pfam" id="PF08787">
    <property type="entry name" value="Alginate_lyase2"/>
    <property type="match status" value="1"/>
</dbReference>
<dbReference type="PANTHER" id="PTHR33681">
    <property type="entry name" value="BINDING PROTEIN, PUTATIVE, EXPRESSED-RELATED"/>
    <property type="match status" value="1"/>
</dbReference>
<dbReference type="EMBL" id="BJHW01000001">
    <property type="protein sequence ID" value="GDY57622.1"/>
    <property type="molecule type" value="Genomic_DNA"/>
</dbReference>